<comment type="caution">
    <text evidence="2">The sequence shown here is derived from an EMBL/GenBank/DDBJ whole genome shotgun (WGS) entry which is preliminary data.</text>
</comment>
<evidence type="ECO:0000313" key="2">
    <source>
        <dbReference type="EMBL" id="OXA64059.1"/>
    </source>
</evidence>
<gene>
    <name evidence="2" type="ORF">Fcan01_02415</name>
</gene>
<dbReference type="Proteomes" id="UP000198287">
    <property type="component" value="Unassembled WGS sequence"/>
</dbReference>
<feature type="compositionally biased region" description="Basic and acidic residues" evidence="1">
    <location>
        <begin position="106"/>
        <end position="119"/>
    </location>
</feature>
<reference evidence="2 3" key="1">
    <citation type="submission" date="2015-12" db="EMBL/GenBank/DDBJ databases">
        <title>The genome of Folsomia candida.</title>
        <authorList>
            <person name="Faddeeva A."/>
            <person name="Derks M.F."/>
            <person name="Anvar Y."/>
            <person name="Smit S."/>
            <person name="Van Straalen N."/>
            <person name="Roelofs D."/>
        </authorList>
    </citation>
    <scope>NUCLEOTIDE SEQUENCE [LARGE SCALE GENOMIC DNA]</scope>
    <source>
        <strain evidence="2 3">VU population</strain>
        <tissue evidence="2">Whole body</tissue>
    </source>
</reference>
<feature type="compositionally biased region" description="Acidic residues" evidence="1">
    <location>
        <begin position="1"/>
        <end position="21"/>
    </location>
</feature>
<feature type="region of interest" description="Disordered" evidence="1">
    <location>
        <begin position="1"/>
        <end position="70"/>
    </location>
</feature>
<dbReference type="AlphaFoldDB" id="A0A226F2P3"/>
<evidence type="ECO:0000313" key="3">
    <source>
        <dbReference type="Proteomes" id="UP000198287"/>
    </source>
</evidence>
<feature type="compositionally biased region" description="Low complexity" evidence="1">
    <location>
        <begin position="140"/>
        <end position="150"/>
    </location>
</feature>
<name>A0A226F2P3_FOLCA</name>
<protein>
    <submittedName>
        <fullName evidence="2">Uncharacterized protein</fullName>
    </submittedName>
</protein>
<feature type="region of interest" description="Disordered" evidence="1">
    <location>
        <begin position="90"/>
        <end position="157"/>
    </location>
</feature>
<organism evidence="2 3">
    <name type="scientific">Folsomia candida</name>
    <name type="common">Springtail</name>
    <dbReference type="NCBI Taxonomy" id="158441"/>
    <lineage>
        <taxon>Eukaryota</taxon>
        <taxon>Metazoa</taxon>
        <taxon>Ecdysozoa</taxon>
        <taxon>Arthropoda</taxon>
        <taxon>Hexapoda</taxon>
        <taxon>Collembola</taxon>
        <taxon>Entomobryomorpha</taxon>
        <taxon>Isotomoidea</taxon>
        <taxon>Isotomidae</taxon>
        <taxon>Proisotominae</taxon>
        <taxon>Folsomia</taxon>
    </lineage>
</organism>
<sequence>MEDEDHVMVGEDLEEGEEPDQYWERTEGWWGTENVQDESVRSNPTTPPVREVDVKDEEGGHQLTWEECEDDETPTRYWARMDDWCGLVQPSVPLPPSSPSPEEEDVDKKEGLMREEGHKRPLPFWETMDWSGIGPNVGGESSPPSSPLAAPEEEDVKGAVMSGQIAAIVTSAASSTSMRVRKGFKGRSDSHARQTALQGTTTSTAVAGPSTSAGGSQQLIYSHDPALNQIRHKFLAWLANLKKPDDKELDEWMIRAQDVRPGYAWDKNKKTKKWEYFIPTPIPSRPQKRMSLYSRYKLSWIEMNSSGRKHFDQKRANTDTYREQRCDMMAKLLSTMPRLPTMYLLEVRELDPSIIKAYKDGDMTWEELTRVPAIRIWRYPGVHESVKGLFGPRPNHFQFDPAQAQSKVHDLMRALGLDNCICMEAFSVLCKDLFSAQQGESYAMKYGDEYNLMKEEGLIDNNIEYLITRPDMALDSDLVPLAIQDARDGKELFNLVPDSALQHPPHHATKTEIITLPFKIKESSLKDRWISGTRGDKDNIWVYIRDPVSELVRVTP</sequence>
<feature type="compositionally biased region" description="Polar residues" evidence="1">
    <location>
        <begin position="193"/>
        <end position="217"/>
    </location>
</feature>
<evidence type="ECO:0000256" key="1">
    <source>
        <dbReference type="SAM" id="MobiDB-lite"/>
    </source>
</evidence>
<feature type="compositionally biased region" description="Basic and acidic residues" evidence="1">
    <location>
        <begin position="50"/>
        <end position="60"/>
    </location>
</feature>
<dbReference type="EMBL" id="LNIX01000001">
    <property type="protein sequence ID" value="OXA64059.1"/>
    <property type="molecule type" value="Genomic_DNA"/>
</dbReference>
<proteinExistence type="predicted"/>
<keyword evidence="3" id="KW-1185">Reference proteome</keyword>
<accession>A0A226F2P3</accession>
<feature type="region of interest" description="Disordered" evidence="1">
    <location>
        <begin position="177"/>
        <end position="217"/>
    </location>
</feature>